<evidence type="ECO:0000256" key="7">
    <source>
        <dbReference type="ARBA" id="ARBA00022695"/>
    </source>
</evidence>
<dbReference type="InterPro" id="IPR003141">
    <property type="entry name" value="Pol/His_phosphatase_N"/>
</dbReference>
<dbReference type="Pfam" id="PF17657">
    <property type="entry name" value="DNA_pol3_finger"/>
    <property type="match status" value="1"/>
</dbReference>
<dbReference type="Pfam" id="PF14579">
    <property type="entry name" value="HHH_6"/>
    <property type="match status" value="1"/>
</dbReference>
<dbReference type="CDD" id="cd07433">
    <property type="entry name" value="PHP_PolIIIA_DnaE1"/>
    <property type="match status" value="1"/>
</dbReference>
<dbReference type="Gene3D" id="1.10.150.870">
    <property type="match status" value="1"/>
</dbReference>
<dbReference type="FunCoup" id="A0A2G4YSN0">
    <property type="interactions" value="372"/>
</dbReference>
<dbReference type="GO" id="GO:0008408">
    <property type="term" value="F:3'-5' exonuclease activity"/>
    <property type="evidence" value="ECO:0007669"/>
    <property type="project" value="InterPro"/>
</dbReference>
<dbReference type="AlphaFoldDB" id="A0A2G4YSN0"/>
<dbReference type="InterPro" id="IPR004805">
    <property type="entry name" value="DnaE2/DnaE/PolC"/>
</dbReference>
<dbReference type="Gene3D" id="3.20.20.140">
    <property type="entry name" value="Metal-dependent hydrolases"/>
    <property type="match status" value="1"/>
</dbReference>
<comment type="subunit">
    <text evidence="11">DNA polymerase III contains a core (composed of alpha, epsilon and theta chains) that associates with a tau subunit. This core dimerizes to form the POLIII' complex. PolIII' associates with the gamma complex (composed of gamma, delta, delta', psi and chi chains) and with the beta chain to form the complete DNA polymerase III complex.</text>
</comment>
<dbReference type="NCBIfam" id="TIGR00594">
    <property type="entry name" value="polc"/>
    <property type="match status" value="1"/>
</dbReference>
<dbReference type="InterPro" id="IPR011708">
    <property type="entry name" value="DNA_pol3_alpha_NTPase_dom"/>
</dbReference>
<evidence type="ECO:0000256" key="5">
    <source>
        <dbReference type="ARBA" id="ARBA00022490"/>
    </source>
</evidence>
<protein>
    <recommendedName>
        <fullName evidence="4">DNA polymerase III subunit alpha</fullName>
        <ecNumber evidence="3">2.7.7.7</ecNumber>
    </recommendedName>
</protein>
<organism evidence="14 15">
    <name type="scientific">Paremcibacter congregatus</name>
    <dbReference type="NCBI Taxonomy" id="2043170"/>
    <lineage>
        <taxon>Bacteria</taxon>
        <taxon>Pseudomonadati</taxon>
        <taxon>Pseudomonadota</taxon>
        <taxon>Alphaproteobacteria</taxon>
        <taxon>Emcibacterales</taxon>
        <taxon>Emcibacteraceae</taxon>
        <taxon>Paremcibacter</taxon>
    </lineage>
</organism>
<comment type="function">
    <text evidence="10">DNA polymerase III is a complex, multichain enzyme responsible for most of the replicative synthesis in bacteria. This DNA polymerase also exhibits 3' to 5' exonuclease activity. The alpha chain is the DNA polymerase.</text>
</comment>
<dbReference type="Pfam" id="PF02811">
    <property type="entry name" value="PHP"/>
    <property type="match status" value="1"/>
</dbReference>
<accession>A0A2G4YSN0</accession>
<comment type="similarity">
    <text evidence="2">Belongs to the DNA polymerase type-C family. DnaE subfamily.</text>
</comment>
<evidence type="ECO:0000256" key="8">
    <source>
        <dbReference type="ARBA" id="ARBA00022705"/>
    </source>
</evidence>
<name>A0A2G4YSN0_9PROT</name>
<evidence type="ECO:0000256" key="10">
    <source>
        <dbReference type="ARBA" id="ARBA00025611"/>
    </source>
</evidence>
<keyword evidence="6" id="KW-0808">Transferase</keyword>
<dbReference type="Gene3D" id="1.10.10.1600">
    <property type="entry name" value="Bacterial DNA polymerase III alpha subunit, thumb domain"/>
    <property type="match status" value="1"/>
</dbReference>
<evidence type="ECO:0000256" key="3">
    <source>
        <dbReference type="ARBA" id="ARBA00012417"/>
    </source>
</evidence>
<dbReference type="InterPro" id="IPR016195">
    <property type="entry name" value="Pol/histidinol_Pase-like"/>
</dbReference>
<evidence type="ECO:0000256" key="11">
    <source>
        <dbReference type="ARBA" id="ARBA00026073"/>
    </source>
</evidence>
<dbReference type="OrthoDB" id="9803237at2"/>
<evidence type="ECO:0000259" key="13">
    <source>
        <dbReference type="SMART" id="SM00481"/>
    </source>
</evidence>
<dbReference type="InParanoid" id="A0A2G4YSN0"/>
<dbReference type="CDD" id="cd04485">
    <property type="entry name" value="DnaE_OBF"/>
    <property type="match status" value="1"/>
</dbReference>
<dbReference type="InterPro" id="IPR040982">
    <property type="entry name" value="DNA_pol3_finger"/>
</dbReference>
<dbReference type="PANTHER" id="PTHR32294:SF0">
    <property type="entry name" value="DNA POLYMERASE III SUBUNIT ALPHA"/>
    <property type="match status" value="1"/>
</dbReference>
<evidence type="ECO:0000256" key="12">
    <source>
        <dbReference type="ARBA" id="ARBA00049244"/>
    </source>
</evidence>
<evidence type="ECO:0000256" key="9">
    <source>
        <dbReference type="ARBA" id="ARBA00022932"/>
    </source>
</evidence>
<dbReference type="SUPFAM" id="SSF160975">
    <property type="entry name" value="AF1531-like"/>
    <property type="match status" value="1"/>
</dbReference>
<comment type="caution">
    <text evidence="14">The sequence shown here is derived from an EMBL/GenBank/DDBJ whole genome shotgun (WGS) entry which is preliminary data.</text>
</comment>
<dbReference type="InterPro" id="IPR029460">
    <property type="entry name" value="DNAPol_HHH"/>
</dbReference>
<dbReference type="Proteomes" id="UP000229730">
    <property type="component" value="Unassembled WGS sequence"/>
</dbReference>
<keyword evidence="9" id="KW-0239">DNA-directed DNA polymerase</keyword>
<dbReference type="Pfam" id="PF07733">
    <property type="entry name" value="DNA_pol3_alpha"/>
    <property type="match status" value="1"/>
</dbReference>
<feature type="domain" description="Polymerase/histidinol phosphatase N-terminal" evidence="13">
    <location>
        <begin position="7"/>
        <end position="74"/>
    </location>
</feature>
<evidence type="ECO:0000256" key="4">
    <source>
        <dbReference type="ARBA" id="ARBA00019114"/>
    </source>
</evidence>
<sequence>MTASSFVHLRLHSAYSLSEGAVHVKALGKLCAAHNMPAVAVTDTNNMFGALEASLTLPGAGVQPIIGCSLAIRHAVEQDSRSFKTPEPGWLVLLAQTERGYQNLMKLVSKAHLGGDGHETPQLNIDDLGGYTDDIICLTGGPEGPMGKYLITGTPQGREKAEAVMHKLKSLFPDRLYMEIQRHGMTPEEATEEDFLELAYTHDIPLVATNQVFFPERKMHQAHDALLCIAGGNYVEQDDRRKLTPEHYFKSAEEMADLFEDLPEAVQNTLVIARRCAFKVPTIDPILPNFTDGMDKTAADYEDISEAEALEKMARDGLDQRLEQHVFHEETDPEKRDEIAKPYWDRLEFEIGIINQMGFPGYFLIVADFIQWSKHNNIPVGPGRGSGAGSVVAWALMITDLDPLRFGLLFERFLNPERVSMPDFDIDFCQDKRDRVIRYVQEKYGHDQVAQIITFGKLQAKAVVRDVGRVLQMSYGQVDRLSKLIPANPANPMTLGEALESEEKLRFERDNDPATARLIEMALQLEGLFRHASTHAAGVVIGDRPLDELVPLYRDPRSDMPVTQFNMKFVEQAGLVKFDFLGLKTLTVLAKAVEHIALRDITVNLEQVPLVDQPSFDLLSSGKTIGVFQLESSGMQNVLVQMKPDMFEDIIAVVALYRPGPMDNIPLYVACKHGEKDPDYLHPLLTEILTETYGVIIYQEQVMQIAQVLADYSLGEADLLRRAMGKKIAAEMDKQRARFQDGAAKKGVDPKQAAGIFDQVAKFAGYGFNKSHAAAYALVSFHTAYLKANYPVEFMAAIMSLDLNNTDKLAIFKQEVVSLGIPILPPDINKSLVEFSVEVVPGKADEDNVGGAQGDGILRGVRYGLAALKNVGSGAMEQLIKERDKNGPFKDVADFCNRLDTKHVNKRALENLAKAGAFDSINPNRAQMLASVEMILKQASAATEARNSNQVSLFGDVVEPQALALPEARDWELIVRLNHEKDAIGFYLSAHPLDAYKVILERQKILPSTELERKAKGGGTVKLAGTVQTIRVMKNKRGKKFAFIGFSDAFGGWETMVFSELLDSADEILQMGSSVIATVEASIDPERGLRVTAKSFAAIEVVAANSAKGLEIFLTDASNITAIREILDNHKGGRGFVTFKIKVKDEDEYDIDIELKDKYKVSPDIRSALITMKGVMDAREI</sequence>
<dbReference type="EMBL" id="PDEM01000016">
    <property type="protein sequence ID" value="PHZ85335.1"/>
    <property type="molecule type" value="Genomic_DNA"/>
</dbReference>
<comment type="subcellular location">
    <subcellularLocation>
        <location evidence="1">Cytoplasm</location>
    </subcellularLocation>
</comment>
<keyword evidence="7" id="KW-0548">Nucleotidyltransferase</keyword>
<proteinExistence type="inferred from homology"/>
<keyword evidence="8" id="KW-0235">DNA replication</keyword>
<evidence type="ECO:0000256" key="1">
    <source>
        <dbReference type="ARBA" id="ARBA00004496"/>
    </source>
</evidence>
<keyword evidence="5" id="KW-0963">Cytoplasm</keyword>
<dbReference type="NCBIfam" id="NF004226">
    <property type="entry name" value="PRK05673.1"/>
    <property type="match status" value="1"/>
</dbReference>
<dbReference type="InterPro" id="IPR004013">
    <property type="entry name" value="PHP_dom"/>
</dbReference>
<reference evidence="14 15" key="1">
    <citation type="submission" date="2017-10" db="EMBL/GenBank/DDBJ databases">
        <title>Frigbacter circumglobatus gen. nov. sp. nov., isolated from sediment cultured in situ.</title>
        <authorList>
            <person name="Zhao Z."/>
        </authorList>
    </citation>
    <scope>NUCLEOTIDE SEQUENCE [LARGE SCALE GENOMIC DNA]</scope>
    <source>
        <strain evidence="14 15">ZYL</strain>
    </source>
</reference>
<dbReference type="PANTHER" id="PTHR32294">
    <property type="entry name" value="DNA POLYMERASE III SUBUNIT ALPHA"/>
    <property type="match status" value="1"/>
</dbReference>
<evidence type="ECO:0000313" key="15">
    <source>
        <dbReference type="Proteomes" id="UP000229730"/>
    </source>
</evidence>
<dbReference type="GO" id="GO:0003887">
    <property type="term" value="F:DNA-directed DNA polymerase activity"/>
    <property type="evidence" value="ECO:0007669"/>
    <property type="project" value="UniProtKB-KW"/>
</dbReference>
<dbReference type="RefSeq" id="WP_099472224.1">
    <property type="nucleotide sequence ID" value="NZ_CP041025.1"/>
</dbReference>
<dbReference type="InterPro" id="IPR041931">
    <property type="entry name" value="DNA_pol3_alpha_thumb_dom"/>
</dbReference>
<evidence type="ECO:0000313" key="14">
    <source>
        <dbReference type="EMBL" id="PHZ85335.1"/>
    </source>
</evidence>
<evidence type="ECO:0000256" key="6">
    <source>
        <dbReference type="ARBA" id="ARBA00022679"/>
    </source>
</evidence>
<evidence type="ECO:0000256" key="2">
    <source>
        <dbReference type="ARBA" id="ARBA00009496"/>
    </source>
</evidence>
<dbReference type="EC" id="2.7.7.7" evidence="3"/>
<comment type="catalytic activity">
    <reaction evidence="12">
        <text>DNA(n) + a 2'-deoxyribonucleoside 5'-triphosphate = DNA(n+1) + diphosphate</text>
        <dbReference type="Rhea" id="RHEA:22508"/>
        <dbReference type="Rhea" id="RHEA-COMP:17339"/>
        <dbReference type="Rhea" id="RHEA-COMP:17340"/>
        <dbReference type="ChEBI" id="CHEBI:33019"/>
        <dbReference type="ChEBI" id="CHEBI:61560"/>
        <dbReference type="ChEBI" id="CHEBI:173112"/>
        <dbReference type="EC" id="2.7.7.7"/>
    </reaction>
</comment>
<dbReference type="SMART" id="SM00481">
    <property type="entry name" value="POLIIIAc"/>
    <property type="match status" value="1"/>
</dbReference>
<dbReference type="GO" id="GO:0006260">
    <property type="term" value="P:DNA replication"/>
    <property type="evidence" value="ECO:0007669"/>
    <property type="project" value="UniProtKB-KW"/>
</dbReference>
<keyword evidence="15" id="KW-1185">Reference proteome</keyword>
<dbReference type="InterPro" id="IPR049821">
    <property type="entry name" value="PolIIIA_DnaE1_PHP"/>
</dbReference>
<dbReference type="SUPFAM" id="SSF89550">
    <property type="entry name" value="PHP domain-like"/>
    <property type="match status" value="1"/>
</dbReference>
<gene>
    <name evidence="14" type="ORF">CRD36_08010</name>
</gene>
<dbReference type="GO" id="GO:0005737">
    <property type="term" value="C:cytoplasm"/>
    <property type="evidence" value="ECO:0007669"/>
    <property type="project" value="UniProtKB-SubCell"/>
</dbReference>